<proteinExistence type="inferred from homology"/>
<dbReference type="HAMAP" id="MF_00360">
    <property type="entry name" value="Ribosomal_bS6"/>
    <property type="match status" value="1"/>
</dbReference>
<keyword evidence="2 6" id="KW-0689">Ribosomal protein</keyword>
<dbReference type="GO" id="GO:0015935">
    <property type="term" value="C:small ribosomal subunit"/>
    <property type="evidence" value="ECO:0007669"/>
    <property type="project" value="TreeGrafter"/>
</dbReference>
<evidence type="ECO:0000256" key="4">
    <source>
        <dbReference type="ARBA" id="ARBA00035104"/>
    </source>
</evidence>
<dbReference type="AlphaFoldDB" id="A0A451D7A4"/>
<dbReference type="InterPro" id="IPR020814">
    <property type="entry name" value="Ribosomal_S6_plastid/chlpt"/>
</dbReference>
<dbReference type="CDD" id="cd00473">
    <property type="entry name" value="bS6"/>
    <property type="match status" value="1"/>
</dbReference>
<evidence type="ECO:0000313" key="8">
    <source>
        <dbReference type="Proteomes" id="UP000294344"/>
    </source>
</evidence>
<evidence type="ECO:0000256" key="6">
    <source>
        <dbReference type="HAMAP-Rule" id="MF_00360"/>
    </source>
</evidence>
<dbReference type="PANTHER" id="PTHR21011">
    <property type="entry name" value="MITOCHONDRIAL 28S RIBOSOMAL PROTEIN S6"/>
    <property type="match status" value="1"/>
</dbReference>
<gene>
    <name evidence="6 7" type="primary">rpsF</name>
    <name evidence="7" type="ORF">BUCICURV3402_381</name>
</gene>
<organism evidence="7 8">
    <name type="scientific">Buchnera aphidicola</name>
    <name type="common">Cinara curvipes</name>
    <dbReference type="NCBI Taxonomy" id="2518975"/>
    <lineage>
        <taxon>Bacteria</taxon>
        <taxon>Pseudomonadati</taxon>
        <taxon>Pseudomonadota</taxon>
        <taxon>Gammaproteobacteria</taxon>
        <taxon>Enterobacterales</taxon>
        <taxon>Erwiniaceae</taxon>
        <taxon>Buchnera</taxon>
    </lineage>
</organism>
<dbReference type="NCBIfam" id="TIGR00166">
    <property type="entry name" value="S6"/>
    <property type="match status" value="1"/>
</dbReference>
<dbReference type="EMBL" id="LR217710">
    <property type="protein sequence ID" value="VFP81653.1"/>
    <property type="molecule type" value="Genomic_DNA"/>
</dbReference>
<dbReference type="RefSeq" id="WP_154029408.1">
    <property type="nucleotide sequence ID" value="NZ_LR217710.1"/>
</dbReference>
<evidence type="ECO:0000256" key="3">
    <source>
        <dbReference type="ARBA" id="ARBA00023274"/>
    </source>
</evidence>
<keyword evidence="6" id="KW-0694">RNA-binding</keyword>
<protein>
    <recommendedName>
        <fullName evidence="5 6">Small ribosomal subunit protein bS6</fullName>
    </recommendedName>
</protein>
<dbReference type="GO" id="GO:0070181">
    <property type="term" value="F:small ribosomal subunit rRNA binding"/>
    <property type="evidence" value="ECO:0007669"/>
    <property type="project" value="TreeGrafter"/>
</dbReference>
<comment type="function">
    <text evidence="4 6">Binds together with bS18 to 16S ribosomal RNA.</text>
</comment>
<comment type="similarity">
    <text evidence="1 6">Belongs to the bacterial ribosomal protein bS6 family.</text>
</comment>
<dbReference type="Pfam" id="PF01250">
    <property type="entry name" value="Ribosomal_S6"/>
    <property type="match status" value="1"/>
</dbReference>
<evidence type="ECO:0000256" key="1">
    <source>
        <dbReference type="ARBA" id="ARBA00009512"/>
    </source>
</evidence>
<dbReference type="PANTHER" id="PTHR21011:SF1">
    <property type="entry name" value="SMALL RIBOSOMAL SUBUNIT PROTEIN BS6M"/>
    <property type="match status" value="1"/>
</dbReference>
<dbReference type="InterPro" id="IPR014717">
    <property type="entry name" value="Transl_elong_EF1B/ribsomal_bS6"/>
</dbReference>
<dbReference type="OrthoDB" id="9812702at2"/>
<dbReference type="SUPFAM" id="SSF54995">
    <property type="entry name" value="Ribosomal protein S6"/>
    <property type="match status" value="1"/>
</dbReference>
<keyword evidence="6" id="KW-0699">rRNA-binding</keyword>
<evidence type="ECO:0000313" key="7">
    <source>
        <dbReference type="EMBL" id="VFP81653.1"/>
    </source>
</evidence>
<dbReference type="InterPro" id="IPR035980">
    <property type="entry name" value="Ribosomal_bS6_sf"/>
</dbReference>
<accession>A0A451D7A4</accession>
<name>A0A451D7A4_9GAMM</name>
<dbReference type="InterPro" id="IPR000529">
    <property type="entry name" value="Ribosomal_bS6"/>
</dbReference>
<sequence>MRHYEIVLMIHPDKSEKISQIIEYYSNIITSKKGIIHRLEDWGQRVLSYPIKKLQKAHYILINIEVSIECLKHLENDFKFNINIIRHLILLCTEAFKKMSPILQLQENNKKELISSRKKIHKNIKKY</sequence>
<evidence type="ECO:0000256" key="5">
    <source>
        <dbReference type="ARBA" id="ARBA00035294"/>
    </source>
</evidence>
<dbReference type="Gene3D" id="3.30.70.60">
    <property type="match status" value="1"/>
</dbReference>
<dbReference type="GO" id="GO:0003735">
    <property type="term" value="F:structural constituent of ribosome"/>
    <property type="evidence" value="ECO:0007669"/>
    <property type="project" value="InterPro"/>
</dbReference>
<reference evidence="7 8" key="1">
    <citation type="submission" date="2019-02" db="EMBL/GenBank/DDBJ databases">
        <authorList>
            <person name="Manzano-Marin A."/>
            <person name="Manzano-Marin A."/>
        </authorList>
    </citation>
    <scope>NUCLEOTIDE SEQUENCE [LARGE SCALE GENOMIC DNA]</scope>
    <source>
        <strain evidence="7 8">BuCicurvipes</strain>
    </source>
</reference>
<evidence type="ECO:0000256" key="2">
    <source>
        <dbReference type="ARBA" id="ARBA00022980"/>
    </source>
</evidence>
<keyword evidence="3 6" id="KW-0687">Ribonucleoprotein</keyword>
<dbReference type="Proteomes" id="UP000294344">
    <property type="component" value="Chromosome"/>
</dbReference>
<dbReference type="GO" id="GO:0006412">
    <property type="term" value="P:translation"/>
    <property type="evidence" value="ECO:0007669"/>
    <property type="project" value="UniProtKB-UniRule"/>
</dbReference>
<dbReference type="GO" id="GO:0005737">
    <property type="term" value="C:cytoplasm"/>
    <property type="evidence" value="ECO:0007669"/>
    <property type="project" value="UniProtKB-ARBA"/>
</dbReference>